<sequence length="35" mass="4099">MLELAKDRKLTNAAILLFGKNPQRFFSQAETRYAR</sequence>
<comment type="caution">
    <text evidence="1">The sequence shown here is derived from an EMBL/GenBank/DDBJ whole genome shotgun (WGS) entry which is preliminary data.</text>
</comment>
<dbReference type="EMBL" id="BART01034512">
    <property type="protein sequence ID" value="GAH17729.1"/>
    <property type="molecule type" value="Genomic_DNA"/>
</dbReference>
<feature type="non-terminal residue" evidence="1">
    <location>
        <position position="35"/>
    </location>
</feature>
<accession>X1EKR5</accession>
<dbReference type="AlphaFoldDB" id="X1EKR5"/>
<proteinExistence type="predicted"/>
<protein>
    <submittedName>
        <fullName evidence="1">Uncharacterized protein</fullName>
    </submittedName>
</protein>
<evidence type="ECO:0000313" key="1">
    <source>
        <dbReference type="EMBL" id="GAH17729.1"/>
    </source>
</evidence>
<organism evidence="1">
    <name type="scientific">marine sediment metagenome</name>
    <dbReference type="NCBI Taxonomy" id="412755"/>
    <lineage>
        <taxon>unclassified sequences</taxon>
        <taxon>metagenomes</taxon>
        <taxon>ecological metagenomes</taxon>
    </lineage>
</organism>
<reference evidence="1" key="1">
    <citation type="journal article" date="2014" name="Front. Microbiol.">
        <title>High frequency of phylogenetically diverse reductive dehalogenase-homologous genes in deep subseafloor sedimentary metagenomes.</title>
        <authorList>
            <person name="Kawai M."/>
            <person name="Futagami T."/>
            <person name="Toyoda A."/>
            <person name="Takaki Y."/>
            <person name="Nishi S."/>
            <person name="Hori S."/>
            <person name="Arai W."/>
            <person name="Tsubouchi T."/>
            <person name="Morono Y."/>
            <person name="Uchiyama I."/>
            <person name="Ito T."/>
            <person name="Fujiyama A."/>
            <person name="Inagaki F."/>
            <person name="Takami H."/>
        </authorList>
    </citation>
    <scope>NUCLEOTIDE SEQUENCE</scope>
    <source>
        <strain evidence="1">Expedition CK06-06</strain>
    </source>
</reference>
<name>X1EKR5_9ZZZZ</name>
<gene>
    <name evidence="1" type="ORF">S01H4_58964</name>
</gene>